<evidence type="ECO:0008006" key="4">
    <source>
        <dbReference type="Google" id="ProtNLM"/>
    </source>
</evidence>
<dbReference type="InterPro" id="IPR036280">
    <property type="entry name" value="Multihaem_cyt_sf"/>
</dbReference>
<name>A0A948RWA9_UNCEI</name>
<dbReference type="InterPro" id="IPR051829">
    <property type="entry name" value="Multiheme_Cytochr_ET"/>
</dbReference>
<sequence>MSVPMMVMTLAQPGKRSHYELAGVLIRLFLECHSSDATKLIIFGWEVLVVSKRLAAFLFLFVISTLGAQAQNNCFYCHATHPMSLRGLHRGGVAACDFCHTMHNSQDGSPADSEHPNGIAFLLVHSNPSDVCLICHDDLISHNFSSNPLNPGRMIGAGHNVIVPSRNVGPDDVLETSPGGSFPSDQFSCTSCYDPHGNRNFRMLYGDGGVAQHELFAYQVPAPDASGASIYHGYESNTRRTAYLALVPFEDQNMTINSDDGPTATSQVMCLTCHRAHASSAPDAGRWDFSITYLSDDGVASGSYPIEDPYTSPNQRSLCNKCHVKDFGDAPL</sequence>
<dbReference type="PANTHER" id="PTHR35038">
    <property type="entry name" value="DISSIMILATORY SULFITE REDUCTASE SIRA"/>
    <property type="match status" value="1"/>
</dbReference>
<evidence type="ECO:0000256" key="1">
    <source>
        <dbReference type="ARBA" id="ARBA00022729"/>
    </source>
</evidence>
<keyword evidence="1" id="KW-0732">Signal</keyword>
<reference evidence="2" key="1">
    <citation type="submission" date="2021-05" db="EMBL/GenBank/DDBJ databases">
        <title>Energy efficiency and biological interactions define the core microbiome of deep oligotrophic groundwater.</title>
        <authorList>
            <person name="Mehrshad M."/>
            <person name="Lopez-Fernandez M."/>
            <person name="Bell E."/>
            <person name="Bernier-Latmani R."/>
            <person name="Bertilsson S."/>
            <person name="Dopson M."/>
        </authorList>
    </citation>
    <scope>NUCLEOTIDE SEQUENCE</scope>
    <source>
        <strain evidence="2">Modern_marine.mb.64</strain>
    </source>
</reference>
<gene>
    <name evidence="2" type="ORF">KJ970_07240</name>
</gene>
<evidence type="ECO:0000313" key="3">
    <source>
        <dbReference type="Proteomes" id="UP000777784"/>
    </source>
</evidence>
<dbReference type="SUPFAM" id="SSF48695">
    <property type="entry name" value="Multiheme cytochromes"/>
    <property type="match status" value="1"/>
</dbReference>
<accession>A0A948RWA9</accession>
<protein>
    <recommendedName>
        <fullName evidence="4">Doubled CXXCH motif domain-containing protein</fullName>
    </recommendedName>
</protein>
<comment type="caution">
    <text evidence="2">The sequence shown here is derived from an EMBL/GenBank/DDBJ whole genome shotgun (WGS) entry which is preliminary data.</text>
</comment>
<dbReference type="EMBL" id="JAHJDP010000034">
    <property type="protein sequence ID" value="MBU2690707.1"/>
    <property type="molecule type" value="Genomic_DNA"/>
</dbReference>
<dbReference type="AlphaFoldDB" id="A0A948RWA9"/>
<dbReference type="Proteomes" id="UP000777784">
    <property type="component" value="Unassembled WGS sequence"/>
</dbReference>
<organism evidence="2 3">
    <name type="scientific">Eiseniibacteriota bacterium</name>
    <dbReference type="NCBI Taxonomy" id="2212470"/>
    <lineage>
        <taxon>Bacteria</taxon>
        <taxon>Candidatus Eiseniibacteriota</taxon>
    </lineage>
</organism>
<proteinExistence type="predicted"/>
<evidence type="ECO:0000313" key="2">
    <source>
        <dbReference type="EMBL" id="MBU2690707.1"/>
    </source>
</evidence>